<dbReference type="AlphaFoldDB" id="A0A4Q2M762"/>
<dbReference type="Gene3D" id="2.30.40.10">
    <property type="entry name" value="Urease, subunit C, domain 1"/>
    <property type="match status" value="1"/>
</dbReference>
<dbReference type="InterPro" id="IPR050378">
    <property type="entry name" value="Metallo-dep_Hydrolases_sf"/>
</dbReference>
<evidence type="ECO:0000256" key="7">
    <source>
        <dbReference type="ARBA" id="ARBA00068457"/>
    </source>
</evidence>
<dbReference type="Pfam" id="PF01979">
    <property type="entry name" value="Amidohydro_1"/>
    <property type="match status" value="1"/>
</dbReference>
<evidence type="ECO:0000313" key="13">
    <source>
        <dbReference type="Proteomes" id="UP000581087"/>
    </source>
</evidence>
<dbReference type="PANTHER" id="PTHR11647:SF1">
    <property type="entry name" value="COLLAPSIN RESPONSE MEDIATOR PROTEIN"/>
    <property type="match status" value="1"/>
</dbReference>
<sequence>MRSAFLHGDVVTASARFRADILVVDGVIAAIGDSAEWDLADTEIIDATGCLLLPGGIDTHTHLEHRVASGHTRTADDFESGTIAAACGGTTSIIDFVRAPAGVGIYDAFIERRARADEASAVDFSFHPIVPPTAADDDSFDQLVRLAREEGVASWKFFMAYPGSMVTDDVLLRGFALGREEGVLPIVHAENGHLVADAIQQLVSTDDVAEHRHLAAHPAIAEEEAVNRAVLLAERVGSDVFIVHVSAGAAAREVARHRARGARVFAETCPQYLTVAYEDYRDLGFPAVGYICSPPIRERSNQADLWDAIERGVIDTIGTDHAAFTLEHQDDLPPQKASGRGNFTAAPNGVPGIEERLMVMWEAGVASGRLSPERFVELTATAPARLFGLEGRKGALVPGADADILVWDPADARTLGVATAHSRSDYSVYEGMTVSGSPRLVFSRGELIAENGEPVDGIAGRGTYLRRKREALPALPITERKGN</sequence>
<dbReference type="FunFam" id="3.20.20.140:FF:000217">
    <property type="entry name" value="Dihydropyrimidinase-related protein 1"/>
    <property type="match status" value="1"/>
</dbReference>
<dbReference type="InterPro" id="IPR011778">
    <property type="entry name" value="Hydantoinase/dihydroPyrase"/>
</dbReference>
<proteinExistence type="inferred from homology"/>
<comment type="caution">
    <text evidence="11">The sequence shown here is derived from an EMBL/GenBank/DDBJ whole genome shotgun (WGS) entry which is preliminary data.</text>
</comment>
<keyword evidence="4" id="KW-0479">Metal-binding</keyword>
<reference evidence="11 12" key="1">
    <citation type="submission" date="2019-01" db="EMBL/GenBank/DDBJ databases">
        <title>Agromyces.</title>
        <authorList>
            <person name="Li J."/>
        </authorList>
    </citation>
    <scope>NUCLEOTIDE SEQUENCE [LARGE SCALE GENOMIC DNA]</scope>
    <source>
        <strain evidence="11 12">DSM 23870</strain>
    </source>
</reference>
<evidence type="ECO:0000256" key="6">
    <source>
        <dbReference type="ARBA" id="ARBA00055040"/>
    </source>
</evidence>
<comment type="function">
    <text evidence="6">Catalyzes the stereospecific hydrolysis of the cyclic amide bond of D-hydantoin derivatives.</text>
</comment>
<dbReference type="Gene3D" id="3.20.20.140">
    <property type="entry name" value="Metal-dependent hydrolases"/>
    <property type="match status" value="1"/>
</dbReference>
<comment type="PTM">
    <text evidence="8">Carbamylation allows a single lysine to coordinate two divalent metal cations.</text>
</comment>
<feature type="modified residue" description="N6-carboxylysine" evidence="8">
    <location>
        <position position="156"/>
    </location>
</feature>
<gene>
    <name evidence="11" type="primary">hydA</name>
    <name evidence="10" type="ORF">BJ972_002570</name>
    <name evidence="11" type="ORF">ESP50_00910</name>
</gene>
<dbReference type="SUPFAM" id="SSF51338">
    <property type="entry name" value="Composite domain of metallo-dependent hydrolases"/>
    <property type="match status" value="2"/>
</dbReference>
<evidence type="ECO:0000259" key="9">
    <source>
        <dbReference type="Pfam" id="PF01979"/>
    </source>
</evidence>
<keyword evidence="3" id="KW-0597">Phosphoprotein</keyword>
<dbReference type="OrthoDB" id="9775759at2"/>
<keyword evidence="5 11" id="KW-0378">Hydrolase</keyword>
<name>A0A4Q2M762_9MICO</name>
<evidence type="ECO:0000256" key="3">
    <source>
        <dbReference type="ARBA" id="ARBA00022553"/>
    </source>
</evidence>
<organism evidence="11 12">
    <name type="scientific">Agromyces atrinae</name>
    <dbReference type="NCBI Taxonomy" id="592376"/>
    <lineage>
        <taxon>Bacteria</taxon>
        <taxon>Bacillati</taxon>
        <taxon>Actinomycetota</taxon>
        <taxon>Actinomycetes</taxon>
        <taxon>Micrococcales</taxon>
        <taxon>Microbacteriaceae</taxon>
        <taxon>Agromyces</taxon>
    </lineage>
</organism>
<dbReference type="Proteomes" id="UP000581087">
    <property type="component" value="Unassembled WGS sequence"/>
</dbReference>
<dbReference type="InterPro" id="IPR032466">
    <property type="entry name" value="Metal_Hydrolase"/>
</dbReference>
<dbReference type="EMBL" id="JACCBI010000001">
    <property type="protein sequence ID" value="NYD68051.1"/>
    <property type="molecule type" value="Genomic_DNA"/>
</dbReference>
<evidence type="ECO:0000256" key="5">
    <source>
        <dbReference type="ARBA" id="ARBA00022801"/>
    </source>
</evidence>
<feature type="domain" description="Amidohydrolase-related" evidence="9">
    <location>
        <begin position="52"/>
        <end position="447"/>
    </location>
</feature>
<dbReference type="GO" id="GO:0005829">
    <property type="term" value="C:cytosol"/>
    <property type="evidence" value="ECO:0007669"/>
    <property type="project" value="TreeGrafter"/>
</dbReference>
<dbReference type="InterPro" id="IPR011059">
    <property type="entry name" value="Metal-dep_hydrolase_composite"/>
</dbReference>
<dbReference type="GO" id="GO:0016812">
    <property type="term" value="F:hydrolase activity, acting on carbon-nitrogen (but not peptide) bonds, in cyclic amides"/>
    <property type="evidence" value="ECO:0007669"/>
    <property type="project" value="TreeGrafter"/>
</dbReference>
<dbReference type="InterPro" id="IPR006680">
    <property type="entry name" value="Amidohydro-rel"/>
</dbReference>
<accession>A0A4Q2M762</accession>
<protein>
    <recommendedName>
        <fullName evidence="7">D-hydantoinase</fullName>
    </recommendedName>
</protein>
<evidence type="ECO:0000256" key="2">
    <source>
        <dbReference type="ARBA" id="ARBA00008829"/>
    </source>
</evidence>
<evidence type="ECO:0000256" key="8">
    <source>
        <dbReference type="PIRSR" id="PIRSR611778-50"/>
    </source>
</evidence>
<evidence type="ECO:0000256" key="4">
    <source>
        <dbReference type="ARBA" id="ARBA00022723"/>
    </source>
</evidence>
<dbReference type="PANTHER" id="PTHR11647">
    <property type="entry name" value="HYDRANTOINASE/DIHYDROPYRIMIDINASE FAMILY MEMBER"/>
    <property type="match status" value="1"/>
</dbReference>
<evidence type="ECO:0000313" key="12">
    <source>
        <dbReference type="Proteomes" id="UP000292686"/>
    </source>
</evidence>
<evidence type="ECO:0000256" key="1">
    <source>
        <dbReference type="ARBA" id="ARBA00001947"/>
    </source>
</evidence>
<evidence type="ECO:0000313" key="10">
    <source>
        <dbReference type="EMBL" id="NYD68051.1"/>
    </source>
</evidence>
<keyword evidence="12" id="KW-1185">Reference proteome</keyword>
<dbReference type="EMBL" id="SDPM01000001">
    <property type="protein sequence ID" value="RXZ87798.1"/>
    <property type="molecule type" value="Genomic_DNA"/>
</dbReference>
<evidence type="ECO:0000313" key="11">
    <source>
        <dbReference type="EMBL" id="RXZ87798.1"/>
    </source>
</evidence>
<dbReference type="NCBIfam" id="TIGR02033">
    <property type="entry name" value="D-hydantoinase"/>
    <property type="match status" value="1"/>
</dbReference>
<dbReference type="SUPFAM" id="SSF51556">
    <property type="entry name" value="Metallo-dependent hydrolases"/>
    <property type="match status" value="1"/>
</dbReference>
<comment type="similarity">
    <text evidence="2">Belongs to the metallo-dependent hydrolases superfamily. Hydantoinase/dihydropyrimidinase family.</text>
</comment>
<dbReference type="RefSeq" id="WP_129172063.1">
    <property type="nucleotide sequence ID" value="NZ_JACCBI010000001.1"/>
</dbReference>
<comment type="cofactor">
    <cofactor evidence="1">
        <name>Zn(2+)</name>
        <dbReference type="ChEBI" id="CHEBI:29105"/>
    </cofactor>
</comment>
<dbReference type="Proteomes" id="UP000292686">
    <property type="component" value="Unassembled WGS sequence"/>
</dbReference>
<dbReference type="GO" id="GO:0046872">
    <property type="term" value="F:metal ion binding"/>
    <property type="evidence" value="ECO:0007669"/>
    <property type="project" value="UniProtKB-KW"/>
</dbReference>
<reference evidence="10 13" key="2">
    <citation type="submission" date="2020-07" db="EMBL/GenBank/DDBJ databases">
        <title>Sequencing the genomes of 1000 actinobacteria strains.</title>
        <authorList>
            <person name="Klenk H.-P."/>
        </authorList>
    </citation>
    <scope>NUCLEOTIDE SEQUENCE [LARGE SCALE GENOMIC DNA]</scope>
    <source>
        <strain evidence="10 13">DSM 23870</strain>
    </source>
</reference>